<dbReference type="PANTHER" id="PTHR23147">
    <property type="entry name" value="SERINE/ARGININE RICH SPLICING FACTOR"/>
    <property type="match status" value="1"/>
</dbReference>
<protein>
    <submittedName>
        <fullName evidence="7">RNA-binding protein 25-like</fullName>
    </submittedName>
</protein>
<dbReference type="PROSITE" id="PS50102">
    <property type="entry name" value="RRM"/>
    <property type="match status" value="1"/>
</dbReference>
<dbReference type="GO" id="GO:0005681">
    <property type="term" value="C:spliceosomal complex"/>
    <property type="evidence" value="ECO:0007669"/>
    <property type="project" value="UniProtKB-KW"/>
</dbReference>
<dbReference type="InterPro" id="IPR035979">
    <property type="entry name" value="RBD_domain_sf"/>
</dbReference>
<dbReference type="GO" id="GO:0008380">
    <property type="term" value="P:RNA splicing"/>
    <property type="evidence" value="ECO:0007669"/>
    <property type="project" value="UniProtKB-KW"/>
</dbReference>
<feature type="non-terminal residue" evidence="7">
    <location>
        <position position="233"/>
    </location>
</feature>
<evidence type="ECO:0000313" key="7">
    <source>
        <dbReference type="EMBL" id="MCH92860.1"/>
    </source>
</evidence>
<dbReference type="InterPro" id="IPR000504">
    <property type="entry name" value="RRM_dom"/>
</dbReference>
<keyword evidence="3" id="KW-0508">mRNA splicing</keyword>
<organism evidence="7 8">
    <name type="scientific">Trifolium medium</name>
    <dbReference type="NCBI Taxonomy" id="97028"/>
    <lineage>
        <taxon>Eukaryota</taxon>
        <taxon>Viridiplantae</taxon>
        <taxon>Streptophyta</taxon>
        <taxon>Embryophyta</taxon>
        <taxon>Tracheophyta</taxon>
        <taxon>Spermatophyta</taxon>
        <taxon>Magnoliopsida</taxon>
        <taxon>eudicotyledons</taxon>
        <taxon>Gunneridae</taxon>
        <taxon>Pentapetalae</taxon>
        <taxon>rosids</taxon>
        <taxon>fabids</taxon>
        <taxon>Fabales</taxon>
        <taxon>Fabaceae</taxon>
        <taxon>Papilionoideae</taxon>
        <taxon>50 kb inversion clade</taxon>
        <taxon>NPAAA clade</taxon>
        <taxon>Hologalegina</taxon>
        <taxon>IRL clade</taxon>
        <taxon>Trifolieae</taxon>
        <taxon>Trifolium</taxon>
    </lineage>
</organism>
<feature type="compositionally biased region" description="Basic and acidic residues" evidence="5">
    <location>
        <begin position="125"/>
        <end position="141"/>
    </location>
</feature>
<keyword evidence="1" id="KW-0507">mRNA processing</keyword>
<dbReference type="Gene3D" id="3.30.70.330">
    <property type="match status" value="1"/>
</dbReference>
<evidence type="ECO:0000256" key="2">
    <source>
        <dbReference type="ARBA" id="ARBA00022728"/>
    </source>
</evidence>
<name>A0A392MZA2_9FABA</name>
<feature type="compositionally biased region" description="Polar residues" evidence="5">
    <location>
        <begin position="142"/>
        <end position="161"/>
    </location>
</feature>
<evidence type="ECO:0000256" key="3">
    <source>
        <dbReference type="ARBA" id="ARBA00023187"/>
    </source>
</evidence>
<keyword evidence="8" id="KW-1185">Reference proteome</keyword>
<evidence type="ECO:0000313" key="8">
    <source>
        <dbReference type="Proteomes" id="UP000265520"/>
    </source>
</evidence>
<feature type="region of interest" description="Disordered" evidence="5">
    <location>
        <begin position="125"/>
        <end position="161"/>
    </location>
</feature>
<dbReference type="AlphaFoldDB" id="A0A392MZA2"/>
<dbReference type="CDD" id="cd00590">
    <property type="entry name" value="RRM_SF"/>
    <property type="match status" value="1"/>
</dbReference>
<dbReference type="GO" id="GO:0003723">
    <property type="term" value="F:RNA binding"/>
    <property type="evidence" value="ECO:0007669"/>
    <property type="project" value="UniProtKB-UniRule"/>
</dbReference>
<evidence type="ECO:0000256" key="4">
    <source>
        <dbReference type="PROSITE-ProRule" id="PRU00176"/>
    </source>
</evidence>
<accession>A0A392MZA2</accession>
<feature type="domain" description="RRM" evidence="6">
    <location>
        <begin position="44"/>
        <end position="121"/>
    </location>
</feature>
<dbReference type="SUPFAM" id="SSF54928">
    <property type="entry name" value="RNA-binding domain, RBD"/>
    <property type="match status" value="1"/>
</dbReference>
<dbReference type="InterPro" id="IPR050907">
    <property type="entry name" value="SRSF"/>
</dbReference>
<keyword evidence="2" id="KW-0747">Spliceosome</keyword>
<comment type="caution">
    <text evidence="7">The sequence shown here is derived from an EMBL/GenBank/DDBJ whole genome shotgun (WGS) entry which is preliminary data.</text>
</comment>
<keyword evidence="4" id="KW-0694">RNA-binding</keyword>
<dbReference type="EMBL" id="LXQA010023635">
    <property type="protein sequence ID" value="MCH92860.1"/>
    <property type="molecule type" value="Genomic_DNA"/>
</dbReference>
<proteinExistence type="predicted"/>
<sequence length="233" mass="26212">MGEEYDQGWNRVRGRRSQIGENYQYRIDIATARNFNKLNISSLTTYFFTDFPDSYGAKALFNAFHNYGDVMEVVIPAKRDKGGRRFGFARFDGVIEPRKLEQELDNIIFGRGKISVNLSRFQRPEGNKCGADRSVERKRNEGNSMVVQSSSRPANRNDQSQLNHSHFNAAERGNYAQAVMKGGAASHGGSHKRVVFSYEADTNDLLRLGKAFIGVAVQPGMTYNIQNAFHSQG</sequence>
<evidence type="ECO:0000256" key="1">
    <source>
        <dbReference type="ARBA" id="ARBA00022664"/>
    </source>
</evidence>
<evidence type="ECO:0000256" key="5">
    <source>
        <dbReference type="SAM" id="MobiDB-lite"/>
    </source>
</evidence>
<reference evidence="7 8" key="1">
    <citation type="journal article" date="2018" name="Front. Plant Sci.">
        <title>Red Clover (Trifolium pratense) and Zigzag Clover (T. medium) - A Picture of Genomic Similarities and Differences.</title>
        <authorList>
            <person name="Dluhosova J."/>
            <person name="Istvanek J."/>
            <person name="Nedelnik J."/>
            <person name="Repkova J."/>
        </authorList>
    </citation>
    <scope>NUCLEOTIDE SEQUENCE [LARGE SCALE GENOMIC DNA]</scope>
    <source>
        <strain evidence="8">cv. 10/8</strain>
        <tissue evidence="7">Leaf</tissue>
    </source>
</reference>
<dbReference type="InterPro" id="IPR012677">
    <property type="entry name" value="Nucleotide-bd_a/b_plait_sf"/>
</dbReference>
<dbReference type="GO" id="GO:0006397">
    <property type="term" value="P:mRNA processing"/>
    <property type="evidence" value="ECO:0007669"/>
    <property type="project" value="UniProtKB-KW"/>
</dbReference>
<evidence type="ECO:0000259" key="6">
    <source>
        <dbReference type="PROSITE" id="PS50102"/>
    </source>
</evidence>
<dbReference type="Proteomes" id="UP000265520">
    <property type="component" value="Unassembled WGS sequence"/>
</dbReference>